<dbReference type="EMBL" id="JAMQOQ010000002">
    <property type="protein sequence ID" value="MDS0293809.1"/>
    <property type="molecule type" value="Genomic_DNA"/>
</dbReference>
<proteinExistence type="predicted"/>
<reference evidence="3 4" key="1">
    <citation type="submission" date="2022-06" db="EMBL/GenBank/DDBJ databases">
        <title>Halogeometricum sp. a new haloarchaeum isolate from saline soil.</title>
        <authorList>
            <person name="Strakova D."/>
            <person name="Galisteo C."/>
            <person name="Sanchez-Porro C."/>
            <person name="Ventosa A."/>
        </authorList>
    </citation>
    <scope>NUCLEOTIDE SEQUENCE [LARGE SCALE GENOMIC DNA]</scope>
    <source>
        <strain evidence="4">S3BR25-2</strain>
    </source>
</reference>
<dbReference type="Gene3D" id="3.60.15.10">
    <property type="entry name" value="Ribonuclease Z/Hydroxyacylglutathione hydrolase-like"/>
    <property type="match status" value="1"/>
</dbReference>
<sequence>MVHSMWGDWFVNDEIEAVEPEGLSAWYLGGNGFVFRTEETTLYLDPYFGDGSPPRTIRMVSVPVDPEAAEMCDAVLVTHEHIDHMHPPSYAPLVENLDADVYAPEASYENPDYEGDLQVPEEHKNVIEPGDDLTFGDIDVHVRGANDPDAEEPVTMVVESGGKTFFAAGDSRPAEAFEDIAEEFDIDAGVFAYGTVGNIHHTEDDPAETYPTEWYNDGAQMAEAANQLELDRLLPTHWDLWRGVGHDPKSLHEHLASYEYPRTLEIIRVGDRIEVGEPGVIRPKDIREGER</sequence>
<protein>
    <submittedName>
        <fullName evidence="3">MBL fold metallo-hydrolase</fullName>
    </submittedName>
</protein>
<organism evidence="3 4">
    <name type="scientific">Halogeometricum luteum</name>
    <dbReference type="NCBI Taxonomy" id="2950537"/>
    <lineage>
        <taxon>Archaea</taxon>
        <taxon>Methanobacteriati</taxon>
        <taxon>Methanobacteriota</taxon>
        <taxon>Stenosarchaea group</taxon>
        <taxon>Halobacteria</taxon>
        <taxon>Halobacteriales</taxon>
        <taxon>Haloferacaceae</taxon>
        <taxon>Halogeometricum</taxon>
    </lineage>
</organism>
<dbReference type="InterPro" id="IPR001279">
    <property type="entry name" value="Metallo-B-lactamas"/>
</dbReference>
<dbReference type="RefSeq" id="WP_310927665.1">
    <property type="nucleotide sequence ID" value="NZ_JAMQOQ010000002.1"/>
</dbReference>
<dbReference type="PANTHER" id="PTHR43546:SF9">
    <property type="entry name" value="L-ASCORBATE-6-PHOSPHATE LACTONASE ULAG-RELATED"/>
    <property type="match status" value="1"/>
</dbReference>
<gene>
    <name evidence="3" type="ORF">NDI79_06450</name>
</gene>
<evidence type="ECO:0000313" key="3">
    <source>
        <dbReference type="EMBL" id="MDS0293809.1"/>
    </source>
</evidence>
<dbReference type="InterPro" id="IPR036866">
    <property type="entry name" value="RibonucZ/Hydroxyglut_hydro"/>
</dbReference>
<dbReference type="SUPFAM" id="SSF56281">
    <property type="entry name" value="Metallo-hydrolase/oxidoreductase"/>
    <property type="match status" value="1"/>
</dbReference>
<dbReference type="InterPro" id="IPR050114">
    <property type="entry name" value="UPF0173_UPF0282_UlaG_hydrolase"/>
</dbReference>
<keyword evidence="4" id="KW-1185">Reference proteome</keyword>
<keyword evidence="1" id="KW-0378">Hydrolase</keyword>
<name>A0ABU2G0I4_9EURY</name>
<dbReference type="Pfam" id="PF12706">
    <property type="entry name" value="Lactamase_B_2"/>
    <property type="match status" value="1"/>
</dbReference>
<evidence type="ECO:0000256" key="1">
    <source>
        <dbReference type="ARBA" id="ARBA00022801"/>
    </source>
</evidence>
<evidence type="ECO:0000259" key="2">
    <source>
        <dbReference type="Pfam" id="PF12706"/>
    </source>
</evidence>
<comment type="caution">
    <text evidence="3">The sequence shown here is derived from an EMBL/GenBank/DDBJ whole genome shotgun (WGS) entry which is preliminary data.</text>
</comment>
<accession>A0ABU2G0I4</accession>
<dbReference type="PANTHER" id="PTHR43546">
    <property type="entry name" value="UPF0173 METAL-DEPENDENT HYDROLASE MJ1163-RELATED"/>
    <property type="match status" value="1"/>
</dbReference>
<feature type="domain" description="Metallo-beta-lactamase" evidence="2">
    <location>
        <begin position="43"/>
        <end position="238"/>
    </location>
</feature>
<evidence type="ECO:0000313" key="4">
    <source>
        <dbReference type="Proteomes" id="UP001254813"/>
    </source>
</evidence>
<dbReference type="Proteomes" id="UP001254813">
    <property type="component" value="Unassembled WGS sequence"/>
</dbReference>